<name>A0ABT5MGK5_9BURK</name>
<evidence type="ECO:0000259" key="2">
    <source>
        <dbReference type="Pfam" id="PF10099"/>
    </source>
</evidence>
<keyword evidence="1" id="KW-0472">Membrane</keyword>
<accession>A0ABT5MGK5</accession>
<feature type="domain" description="Anti-sigma K factor RskA C-terminal" evidence="2">
    <location>
        <begin position="103"/>
        <end position="225"/>
    </location>
</feature>
<dbReference type="PANTHER" id="PTHR37461">
    <property type="entry name" value="ANTI-SIGMA-K FACTOR RSKA"/>
    <property type="match status" value="1"/>
</dbReference>
<keyword evidence="1" id="KW-0812">Transmembrane</keyword>
<dbReference type="Pfam" id="PF10099">
    <property type="entry name" value="RskA_C"/>
    <property type="match status" value="1"/>
</dbReference>
<sequence>MTTEVPESEPSRDVLAGEYVLGTLSAAQRDQLTRQRQSDPLLDAAVTEWEEALLPLTDLVEPLAPAPRLWVRIERSLNLVQAQLPWWLRLWGNVAWWRGLSLAAVTATVAMAVVLITQSPAPEARFMVVLVAPQDKAPGWVVQVSDDRRVNLIPLGSFEVPPDKALQFWTKADGWQGPVSLGLIQPGKKTQIDLNRLPQLQSNQLFELTLEPATGSPTNKPTGPIQFIGRAVPVI</sequence>
<reference evidence="3 4" key="1">
    <citation type="submission" date="2023-02" db="EMBL/GenBank/DDBJ databases">
        <title>Bacterial whole genome sequence for Curvibacter sp. HBC28.</title>
        <authorList>
            <person name="Le V."/>
            <person name="Ko S.-R."/>
            <person name="Ahn C.-Y."/>
            <person name="Oh H.-M."/>
        </authorList>
    </citation>
    <scope>NUCLEOTIDE SEQUENCE [LARGE SCALE GENOMIC DNA]</scope>
    <source>
        <strain evidence="3 4">HBC28</strain>
    </source>
</reference>
<dbReference type="EMBL" id="JAQSIO010000003">
    <property type="protein sequence ID" value="MDD0815134.1"/>
    <property type="molecule type" value="Genomic_DNA"/>
</dbReference>
<feature type="transmembrane region" description="Helical" evidence="1">
    <location>
        <begin position="95"/>
        <end position="117"/>
    </location>
</feature>
<dbReference type="Proteomes" id="UP001528672">
    <property type="component" value="Unassembled WGS sequence"/>
</dbReference>
<gene>
    <name evidence="3" type="ORF">PSQ39_10880</name>
</gene>
<dbReference type="PANTHER" id="PTHR37461:SF1">
    <property type="entry name" value="ANTI-SIGMA-K FACTOR RSKA"/>
    <property type="match status" value="1"/>
</dbReference>
<dbReference type="InterPro" id="IPR018764">
    <property type="entry name" value="RskA_C"/>
</dbReference>
<organism evidence="3 4">
    <name type="scientific">Curvibacter microcysteis</name>
    <dbReference type="NCBI Taxonomy" id="3026419"/>
    <lineage>
        <taxon>Bacteria</taxon>
        <taxon>Pseudomonadati</taxon>
        <taxon>Pseudomonadota</taxon>
        <taxon>Betaproteobacteria</taxon>
        <taxon>Burkholderiales</taxon>
        <taxon>Comamonadaceae</taxon>
        <taxon>Curvibacter</taxon>
    </lineage>
</organism>
<evidence type="ECO:0000313" key="4">
    <source>
        <dbReference type="Proteomes" id="UP001528672"/>
    </source>
</evidence>
<keyword evidence="4" id="KW-1185">Reference proteome</keyword>
<evidence type="ECO:0000313" key="3">
    <source>
        <dbReference type="EMBL" id="MDD0815134.1"/>
    </source>
</evidence>
<evidence type="ECO:0000256" key="1">
    <source>
        <dbReference type="SAM" id="Phobius"/>
    </source>
</evidence>
<dbReference type="RefSeq" id="WP_273926789.1">
    <property type="nucleotide sequence ID" value="NZ_JAQSIO010000003.1"/>
</dbReference>
<keyword evidence="1" id="KW-1133">Transmembrane helix</keyword>
<dbReference type="InterPro" id="IPR051474">
    <property type="entry name" value="Anti-sigma-K/W_factor"/>
</dbReference>
<protein>
    <submittedName>
        <fullName evidence="3">Anti-sigma factor</fullName>
    </submittedName>
</protein>
<proteinExistence type="predicted"/>
<comment type="caution">
    <text evidence="3">The sequence shown here is derived from an EMBL/GenBank/DDBJ whole genome shotgun (WGS) entry which is preliminary data.</text>
</comment>